<dbReference type="AlphaFoldDB" id="A0A1I2A807"/>
<name>A0A1I2A807_9RHOB</name>
<dbReference type="Gene3D" id="2.70.98.70">
    <property type="match status" value="1"/>
</dbReference>
<gene>
    <name evidence="3" type="ORF">SAMN04515678_10996</name>
</gene>
<evidence type="ECO:0000259" key="2">
    <source>
        <dbReference type="Pfam" id="PF07940"/>
    </source>
</evidence>
<proteinExistence type="predicted"/>
<protein>
    <submittedName>
        <fullName evidence="3">Uncharacterized conserved protein, heparinase superfamily</fullName>
    </submittedName>
</protein>
<dbReference type="OrthoDB" id="9787373at2"/>
<dbReference type="InterPro" id="IPR012480">
    <property type="entry name" value="Hepar_II_III_C"/>
</dbReference>
<evidence type="ECO:0000313" key="4">
    <source>
        <dbReference type="Proteomes" id="UP000325289"/>
    </source>
</evidence>
<reference evidence="3 4" key="1">
    <citation type="submission" date="2016-10" db="EMBL/GenBank/DDBJ databases">
        <authorList>
            <person name="Varghese N."/>
            <person name="Submissions S."/>
        </authorList>
    </citation>
    <scope>NUCLEOTIDE SEQUENCE [LARGE SCALE GENOMIC DNA]</scope>
    <source>
        <strain evidence="4">YIM D21,KCTC 23444,ACCC 10710</strain>
    </source>
</reference>
<dbReference type="Pfam" id="PF07940">
    <property type="entry name" value="Hepar_II_III_C"/>
    <property type="match status" value="1"/>
</dbReference>
<dbReference type="GO" id="GO:0030313">
    <property type="term" value="C:cell envelope"/>
    <property type="evidence" value="ECO:0007669"/>
    <property type="project" value="UniProtKB-SubCell"/>
</dbReference>
<organism evidence="3 4">
    <name type="scientific">Roseivivax sediminis</name>
    <dbReference type="NCBI Taxonomy" id="936889"/>
    <lineage>
        <taxon>Bacteria</taxon>
        <taxon>Pseudomonadati</taxon>
        <taxon>Pseudomonadota</taxon>
        <taxon>Alphaproteobacteria</taxon>
        <taxon>Rhodobacterales</taxon>
        <taxon>Roseobacteraceae</taxon>
        <taxon>Roseivivax</taxon>
    </lineage>
</organism>
<evidence type="ECO:0000313" key="3">
    <source>
        <dbReference type="EMBL" id="SFE39083.1"/>
    </source>
</evidence>
<comment type="subcellular location">
    <subcellularLocation>
        <location evidence="1">Cell envelope</location>
    </subcellularLocation>
</comment>
<keyword evidence="4" id="KW-1185">Reference proteome</keyword>
<evidence type="ECO:0000256" key="1">
    <source>
        <dbReference type="ARBA" id="ARBA00004196"/>
    </source>
</evidence>
<dbReference type="EMBL" id="FOMS01000009">
    <property type="protein sequence ID" value="SFE39083.1"/>
    <property type="molecule type" value="Genomic_DNA"/>
</dbReference>
<feature type="domain" description="Heparinase II/III-like C-terminal" evidence="2">
    <location>
        <begin position="302"/>
        <end position="559"/>
    </location>
</feature>
<dbReference type="RefSeq" id="WP_149756675.1">
    <property type="nucleotide sequence ID" value="NZ_FOMS01000009.1"/>
</dbReference>
<dbReference type="InterPro" id="IPR008929">
    <property type="entry name" value="Chondroitin_lyas"/>
</dbReference>
<sequence length="586" mass="63259">MSRLDRWRAAAARTHNRYHAWRAARARPATAFRSAPEPRTVGSFARGRQLAAGNLMFAGHLIEAPGWSIWDVDAPDAAFVEEIHGCAWLDDLAAVGEPRARVVAQDWVWGWIDRYGAGTGPGWQPELAGRRIIRWTHHAIFLLRGRSSEQSAAFYRALGAQTIYLARRWQKTPPGLARFEALTGLLYAGLSLEGMEAYVDPARAGLARECGRIVDSAGGLSTRNPEDLLEVFTLLTWAATALSEAGRVPQGPHADAIARIAPTLRALRHADGGLARFHGGGRGLEGRLDQALASSGVKARAATGLPMGFARLSGGRTSLIVDAAPPPAGAASFDAHASTLAFELTSGRRPLVVNCGSGAIFGSEWRRAGRATPSHSALCLDGYSSARLGKAGFVGAARREMLEDAPTRVPVELNPGSDGLRFEGAHDGYVSTHGLTHARTLELSHDGRALAGEDLLVAIAARDKRLFDMRMDAVRLTGLAFQIRFHLHPEVDAEIDLGGAAVSLSLPSGEVWVFRHDMRAELALEPSVYLEKGRLRPRAAKQVVLSGRAMEYASRVRWTLAKAQETAVAIRDIAPARYEDDTEDVT</sequence>
<dbReference type="Proteomes" id="UP000325289">
    <property type="component" value="Unassembled WGS sequence"/>
</dbReference>
<accession>A0A1I2A807</accession>
<dbReference type="Gene3D" id="1.50.10.100">
    <property type="entry name" value="Chondroitin AC/alginate lyase"/>
    <property type="match status" value="1"/>
</dbReference>
<dbReference type="GO" id="GO:0016829">
    <property type="term" value="F:lyase activity"/>
    <property type="evidence" value="ECO:0007669"/>
    <property type="project" value="InterPro"/>
</dbReference>